<feature type="transmembrane region" description="Helical" evidence="5">
    <location>
        <begin position="28"/>
        <end position="48"/>
    </location>
</feature>
<keyword evidence="6" id="KW-1185">Reference proteome</keyword>
<name>A0AA85KGI0_TRIRE</name>
<sequence>MFVVGGLLLIVCIIGFVGVSNGKSSLLLTFITGVLALCFSNVLTEWLADRLMFTMQTQYYHDTEDVDAAVDQIQQKFKCCGSRTFRDWSESVFQNNSKQKDNLPHPEYSLVVPDSCCVRSVKNCGKLPHPSNVYYEGCMESILLNLREQYYIICVVALALVFVEFFGVILACCYSKAPKMSQ</sequence>
<evidence type="ECO:0000313" key="6">
    <source>
        <dbReference type="Proteomes" id="UP000050795"/>
    </source>
</evidence>
<dbReference type="Pfam" id="PF00335">
    <property type="entry name" value="Tetraspanin"/>
    <property type="match status" value="1"/>
</dbReference>
<dbReference type="PANTHER" id="PTHR19282">
    <property type="entry name" value="TETRASPANIN"/>
    <property type="match status" value="1"/>
</dbReference>
<keyword evidence="3 5" id="KW-1133">Transmembrane helix</keyword>
<dbReference type="SUPFAM" id="SSF48652">
    <property type="entry name" value="Tetraspanin"/>
    <property type="match status" value="1"/>
</dbReference>
<dbReference type="WBParaSite" id="TREG1_85140.1">
    <property type="protein sequence ID" value="TREG1_85140.1"/>
    <property type="gene ID" value="TREG1_85140"/>
</dbReference>
<keyword evidence="2 5" id="KW-0812">Transmembrane</keyword>
<evidence type="ECO:0008006" key="8">
    <source>
        <dbReference type="Google" id="ProtNLM"/>
    </source>
</evidence>
<comment type="subcellular location">
    <subcellularLocation>
        <location evidence="1">Membrane</location>
        <topology evidence="1">Multi-pass membrane protein</topology>
    </subcellularLocation>
</comment>
<organism evidence="6 7">
    <name type="scientific">Trichobilharzia regenti</name>
    <name type="common">Nasal bird schistosome</name>
    <dbReference type="NCBI Taxonomy" id="157069"/>
    <lineage>
        <taxon>Eukaryota</taxon>
        <taxon>Metazoa</taxon>
        <taxon>Spiralia</taxon>
        <taxon>Lophotrochozoa</taxon>
        <taxon>Platyhelminthes</taxon>
        <taxon>Trematoda</taxon>
        <taxon>Digenea</taxon>
        <taxon>Strigeidida</taxon>
        <taxon>Schistosomatoidea</taxon>
        <taxon>Schistosomatidae</taxon>
        <taxon>Trichobilharzia</taxon>
    </lineage>
</organism>
<evidence type="ECO:0000256" key="1">
    <source>
        <dbReference type="ARBA" id="ARBA00004141"/>
    </source>
</evidence>
<evidence type="ECO:0000313" key="7">
    <source>
        <dbReference type="WBParaSite" id="TREG1_85140.1"/>
    </source>
</evidence>
<proteinExistence type="predicted"/>
<keyword evidence="4 5" id="KW-0472">Membrane</keyword>
<accession>A0AA85KGI0</accession>
<evidence type="ECO:0000256" key="3">
    <source>
        <dbReference type="ARBA" id="ARBA00022989"/>
    </source>
</evidence>
<dbReference type="InterPro" id="IPR018499">
    <property type="entry name" value="Tetraspanin/Peripherin"/>
</dbReference>
<protein>
    <recommendedName>
        <fullName evidence="8">Tetraspanin</fullName>
    </recommendedName>
</protein>
<reference evidence="7" key="2">
    <citation type="submission" date="2023-11" db="UniProtKB">
        <authorList>
            <consortium name="WormBaseParasite"/>
        </authorList>
    </citation>
    <scope>IDENTIFICATION</scope>
</reference>
<dbReference type="Proteomes" id="UP000050795">
    <property type="component" value="Unassembled WGS sequence"/>
</dbReference>
<evidence type="ECO:0000256" key="5">
    <source>
        <dbReference type="SAM" id="Phobius"/>
    </source>
</evidence>
<feature type="transmembrane region" description="Helical" evidence="5">
    <location>
        <begin position="150"/>
        <end position="171"/>
    </location>
</feature>
<reference evidence="6" key="1">
    <citation type="submission" date="2022-06" db="EMBL/GenBank/DDBJ databases">
        <authorList>
            <person name="Berger JAMES D."/>
            <person name="Berger JAMES D."/>
        </authorList>
    </citation>
    <scope>NUCLEOTIDE SEQUENCE [LARGE SCALE GENOMIC DNA]</scope>
</reference>
<dbReference type="InterPro" id="IPR008952">
    <property type="entry name" value="Tetraspanin_EC2_sf"/>
</dbReference>
<dbReference type="PANTHER" id="PTHR19282:SF431">
    <property type="entry name" value="TETRASPANIN 26A, ISOFORM B-RELATED"/>
    <property type="match status" value="1"/>
</dbReference>
<dbReference type="AlphaFoldDB" id="A0AA85KGI0"/>
<evidence type="ECO:0000256" key="2">
    <source>
        <dbReference type="ARBA" id="ARBA00022692"/>
    </source>
</evidence>
<dbReference type="GO" id="GO:0005886">
    <property type="term" value="C:plasma membrane"/>
    <property type="evidence" value="ECO:0007669"/>
    <property type="project" value="TreeGrafter"/>
</dbReference>
<evidence type="ECO:0000256" key="4">
    <source>
        <dbReference type="ARBA" id="ARBA00023136"/>
    </source>
</evidence>
<dbReference type="Gene3D" id="1.10.1450.10">
    <property type="entry name" value="Tetraspanin"/>
    <property type="match status" value="1"/>
</dbReference>